<accession>A0A7G9GAB1</accession>
<proteinExistence type="predicted"/>
<keyword evidence="2" id="KW-1185">Reference proteome</keyword>
<name>A0A7G9GAB1_9FIRM</name>
<evidence type="ECO:0000313" key="1">
    <source>
        <dbReference type="EMBL" id="QNM07743.1"/>
    </source>
</evidence>
<gene>
    <name evidence="1" type="ORF">H9Q79_12570</name>
</gene>
<evidence type="ECO:0000313" key="2">
    <source>
        <dbReference type="Proteomes" id="UP000515860"/>
    </source>
</evidence>
<organism evidence="1 2">
    <name type="scientific">Wansuia hejianensis</name>
    <dbReference type="NCBI Taxonomy" id="2763667"/>
    <lineage>
        <taxon>Bacteria</taxon>
        <taxon>Bacillati</taxon>
        <taxon>Bacillota</taxon>
        <taxon>Clostridia</taxon>
        <taxon>Lachnospirales</taxon>
        <taxon>Lachnospiraceae</taxon>
        <taxon>Wansuia</taxon>
    </lineage>
</organism>
<dbReference type="AlphaFoldDB" id="A0A7G9GAB1"/>
<dbReference type="EMBL" id="CP060635">
    <property type="protein sequence ID" value="QNM07743.1"/>
    <property type="molecule type" value="Genomic_DNA"/>
</dbReference>
<dbReference type="Proteomes" id="UP000515860">
    <property type="component" value="Chromosome"/>
</dbReference>
<reference evidence="1 2" key="1">
    <citation type="submission" date="2020-08" db="EMBL/GenBank/DDBJ databases">
        <authorList>
            <person name="Liu C."/>
            <person name="Sun Q."/>
        </authorList>
    </citation>
    <scope>NUCLEOTIDE SEQUENCE [LARGE SCALE GENOMIC DNA]</scope>
    <source>
        <strain evidence="1 2">NSJ-29</strain>
    </source>
</reference>
<protein>
    <submittedName>
        <fullName evidence="1">Uncharacterized protein</fullName>
    </submittedName>
</protein>
<dbReference type="KEGG" id="whj:H9Q79_12570"/>
<sequence length="58" mass="6851">MSRLTELYKQQSVKVGAEADAAKNAAQEKERHEGVIKNTKYLQMQSAYRFYYKFYPEI</sequence>
<dbReference type="RefSeq" id="WP_249328426.1">
    <property type="nucleotide sequence ID" value="NZ_CP060635.1"/>
</dbReference>